<protein>
    <submittedName>
        <fullName evidence="1">Beta-lactamase domain-containing protein</fullName>
    </submittedName>
</protein>
<dbReference type="AlphaFoldDB" id="A0A0F3GNK9"/>
<proteinExistence type="predicted"/>
<organism evidence="1 2">
    <name type="scientific">Candidatus Magnetobacterium bavaricum</name>
    <dbReference type="NCBI Taxonomy" id="29290"/>
    <lineage>
        <taxon>Bacteria</taxon>
        <taxon>Pseudomonadati</taxon>
        <taxon>Nitrospirota</taxon>
        <taxon>Thermodesulfovibrionia</taxon>
        <taxon>Thermodesulfovibrionales</taxon>
        <taxon>Candidatus Magnetobacteriaceae</taxon>
        <taxon>Candidatus Magnetobacterium</taxon>
    </lineage>
</organism>
<sequence length="73" mass="7952">TNGGKAIITGFCCIMENFNPPPAIRGMDMEVIPTGTHVNVYEAYNIMMEIKEMADILLPLHEPGFASVDTIPA</sequence>
<dbReference type="Proteomes" id="UP000033423">
    <property type="component" value="Unassembled WGS sequence"/>
</dbReference>
<dbReference type="EMBL" id="LACI01002379">
    <property type="protein sequence ID" value="KJU82258.1"/>
    <property type="molecule type" value="Genomic_DNA"/>
</dbReference>
<gene>
    <name evidence="1" type="ORF">MBAV_005550</name>
</gene>
<evidence type="ECO:0000313" key="2">
    <source>
        <dbReference type="Proteomes" id="UP000033423"/>
    </source>
</evidence>
<comment type="caution">
    <text evidence="1">The sequence shown here is derived from an EMBL/GenBank/DDBJ whole genome shotgun (WGS) entry which is preliminary data.</text>
</comment>
<name>A0A0F3GNK9_9BACT</name>
<keyword evidence="2" id="KW-1185">Reference proteome</keyword>
<accession>A0A0F3GNK9</accession>
<evidence type="ECO:0000313" key="1">
    <source>
        <dbReference type="EMBL" id="KJU82258.1"/>
    </source>
</evidence>
<reference evidence="1 2" key="1">
    <citation type="submission" date="2015-02" db="EMBL/GenBank/DDBJ databases">
        <title>Single-cell genomics of uncultivated deep-branching MTB reveals a conserved set of magnetosome genes.</title>
        <authorList>
            <person name="Kolinko S."/>
            <person name="Richter M."/>
            <person name="Glockner F.O."/>
            <person name="Brachmann A."/>
            <person name="Schuler D."/>
        </authorList>
    </citation>
    <scope>NUCLEOTIDE SEQUENCE [LARGE SCALE GENOMIC DNA]</scope>
    <source>
        <strain evidence="1">TM-1</strain>
    </source>
</reference>
<feature type="non-terminal residue" evidence="1">
    <location>
        <position position="1"/>
    </location>
</feature>